<dbReference type="Gene3D" id="1.10.1660.10">
    <property type="match status" value="1"/>
</dbReference>
<evidence type="ECO:0000313" key="7">
    <source>
        <dbReference type="Proteomes" id="UP001501747"/>
    </source>
</evidence>
<dbReference type="Pfam" id="PF13411">
    <property type="entry name" value="MerR_1"/>
    <property type="match status" value="1"/>
</dbReference>
<protein>
    <submittedName>
        <fullName evidence="6">MerR family transcriptional regulator</fullName>
    </submittedName>
</protein>
<dbReference type="SMART" id="SM00422">
    <property type="entry name" value="HTH_MERR"/>
    <property type="match status" value="1"/>
</dbReference>
<keyword evidence="4" id="KW-0804">Transcription</keyword>
<proteinExistence type="predicted"/>
<dbReference type="EMBL" id="BAABAL010000005">
    <property type="protein sequence ID" value="GAA3994694.1"/>
    <property type="molecule type" value="Genomic_DNA"/>
</dbReference>
<dbReference type="PRINTS" id="PR00040">
    <property type="entry name" value="HTHMERR"/>
</dbReference>
<dbReference type="Proteomes" id="UP001501747">
    <property type="component" value="Unassembled WGS sequence"/>
</dbReference>
<dbReference type="CDD" id="cd01282">
    <property type="entry name" value="HTH_MerR-like_sg3"/>
    <property type="match status" value="1"/>
</dbReference>
<dbReference type="InterPro" id="IPR009061">
    <property type="entry name" value="DNA-bd_dom_put_sf"/>
</dbReference>
<gene>
    <name evidence="6" type="ORF">GCM10022247_13050</name>
</gene>
<organism evidence="6 7">
    <name type="scientific">Allokutzneria multivorans</name>
    <dbReference type="NCBI Taxonomy" id="1142134"/>
    <lineage>
        <taxon>Bacteria</taxon>
        <taxon>Bacillati</taxon>
        <taxon>Actinomycetota</taxon>
        <taxon>Actinomycetes</taxon>
        <taxon>Pseudonocardiales</taxon>
        <taxon>Pseudonocardiaceae</taxon>
        <taxon>Allokutzneria</taxon>
    </lineage>
</organism>
<evidence type="ECO:0000256" key="2">
    <source>
        <dbReference type="ARBA" id="ARBA00023015"/>
    </source>
</evidence>
<dbReference type="PROSITE" id="PS50937">
    <property type="entry name" value="HTH_MERR_2"/>
    <property type="match status" value="1"/>
</dbReference>
<evidence type="ECO:0000256" key="1">
    <source>
        <dbReference type="ARBA" id="ARBA00022491"/>
    </source>
</evidence>
<evidence type="ECO:0000259" key="5">
    <source>
        <dbReference type="PROSITE" id="PS50937"/>
    </source>
</evidence>
<evidence type="ECO:0000256" key="4">
    <source>
        <dbReference type="ARBA" id="ARBA00023163"/>
    </source>
</evidence>
<sequence>MLIGELAERTGASPRSLRYYERQGLLVAVRKGNGYREYDAEAVRTVCVIRSLLDAGLNTETIARMLPCMRIEGPRVVPCAGLVEDLAAQRRRIDGEIAALNHSRGLLSQVIDAARSEAPVTVGA</sequence>
<name>A0ABP7R9Y9_9PSEU</name>
<evidence type="ECO:0000313" key="6">
    <source>
        <dbReference type="EMBL" id="GAA3994694.1"/>
    </source>
</evidence>
<keyword evidence="3" id="KW-0238">DNA-binding</keyword>
<dbReference type="SUPFAM" id="SSF46955">
    <property type="entry name" value="Putative DNA-binding domain"/>
    <property type="match status" value="1"/>
</dbReference>
<keyword evidence="2" id="KW-0805">Transcription regulation</keyword>
<dbReference type="InterPro" id="IPR000551">
    <property type="entry name" value="MerR-type_HTH_dom"/>
</dbReference>
<comment type="caution">
    <text evidence="6">The sequence shown here is derived from an EMBL/GenBank/DDBJ whole genome shotgun (WGS) entry which is preliminary data.</text>
</comment>
<accession>A0ABP7R9Y9</accession>
<reference evidence="7" key="1">
    <citation type="journal article" date="2019" name="Int. J. Syst. Evol. Microbiol.">
        <title>The Global Catalogue of Microorganisms (GCM) 10K type strain sequencing project: providing services to taxonomists for standard genome sequencing and annotation.</title>
        <authorList>
            <consortium name="The Broad Institute Genomics Platform"/>
            <consortium name="The Broad Institute Genome Sequencing Center for Infectious Disease"/>
            <person name="Wu L."/>
            <person name="Ma J."/>
        </authorList>
    </citation>
    <scope>NUCLEOTIDE SEQUENCE [LARGE SCALE GENOMIC DNA]</scope>
    <source>
        <strain evidence="7">JCM 17342</strain>
    </source>
</reference>
<dbReference type="PANTHER" id="PTHR30204">
    <property type="entry name" value="REDOX-CYCLING DRUG-SENSING TRANSCRIPTIONAL ACTIVATOR SOXR"/>
    <property type="match status" value="1"/>
</dbReference>
<keyword evidence="7" id="KW-1185">Reference proteome</keyword>
<dbReference type="InterPro" id="IPR047057">
    <property type="entry name" value="MerR_fam"/>
</dbReference>
<feature type="domain" description="HTH merR-type" evidence="5">
    <location>
        <begin position="1"/>
        <end position="68"/>
    </location>
</feature>
<evidence type="ECO:0000256" key="3">
    <source>
        <dbReference type="ARBA" id="ARBA00023125"/>
    </source>
</evidence>
<keyword evidence="1" id="KW-0678">Repressor</keyword>
<dbReference type="PANTHER" id="PTHR30204:SF69">
    <property type="entry name" value="MERR-FAMILY TRANSCRIPTIONAL REGULATOR"/>
    <property type="match status" value="1"/>
</dbReference>